<dbReference type="EMBL" id="JARPUR010000001">
    <property type="protein sequence ID" value="KAK4886366.1"/>
    <property type="molecule type" value="Genomic_DNA"/>
</dbReference>
<organism evidence="1 2">
    <name type="scientific">Aquatica leii</name>
    <dbReference type="NCBI Taxonomy" id="1421715"/>
    <lineage>
        <taxon>Eukaryota</taxon>
        <taxon>Metazoa</taxon>
        <taxon>Ecdysozoa</taxon>
        <taxon>Arthropoda</taxon>
        <taxon>Hexapoda</taxon>
        <taxon>Insecta</taxon>
        <taxon>Pterygota</taxon>
        <taxon>Neoptera</taxon>
        <taxon>Endopterygota</taxon>
        <taxon>Coleoptera</taxon>
        <taxon>Polyphaga</taxon>
        <taxon>Elateriformia</taxon>
        <taxon>Elateroidea</taxon>
        <taxon>Lampyridae</taxon>
        <taxon>Luciolinae</taxon>
        <taxon>Aquatica</taxon>
    </lineage>
</organism>
<proteinExistence type="predicted"/>
<dbReference type="AlphaFoldDB" id="A0AAN7SDF3"/>
<reference evidence="2" key="1">
    <citation type="submission" date="2023-01" db="EMBL/GenBank/DDBJ databases">
        <title>Key to firefly adult light organ development and bioluminescence: homeobox transcription factors regulate luciferase expression and transportation to peroxisome.</title>
        <authorList>
            <person name="Fu X."/>
        </authorList>
    </citation>
    <scope>NUCLEOTIDE SEQUENCE [LARGE SCALE GENOMIC DNA]</scope>
</reference>
<comment type="caution">
    <text evidence="1">The sequence shown here is derived from an EMBL/GenBank/DDBJ whole genome shotgun (WGS) entry which is preliminary data.</text>
</comment>
<evidence type="ECO:0000313" key="1">
    <source>
        <dbReference type="EMBL" id="KAK4886366.1"/>
    </source>
</evidence>
<keyword evidence="2" id="KW-1185">Reference proteome</keyword>
<dbReference type="Proteomes" id="UP001353858">
    <property type="component" value="Unassembled WGS sequence"/>
</dbReference>
<accession>A0AAN7SDF3</accession>
<evidence type="ECO:0000313" key="2">
    <source>
        <dbReference type="Proteomes" id="UP001353858"/>
    </source>
</evidence>
<gene>
    <name evidence="1" type="ORF">RN001_002637</name>
</gene>
<name>A0AAN7SDF3_9COLE</name>
<protein>
    <submittedName>
        <fullName evidence="1">Uncharacterized protein</fullName>
    </submittedName>
</protein>
<sequence length="67" mass="7893">MLQNGDCVLSTLIPLNNQFYSIKRFWEPNLLMDRCFLHFPLRFLLQTTGLPLRLTTDHSDCVIILKK</sequence>